<reference evidence="8 9" key="1">
    <citation type="journal article" date="2019" name="Int. J. Syst. Evol. Microbiol.">
        <title>The Global Catalogue of Microorganisms (GCM) 10K type strain sequencing project: providing services to taxonomists for standard genome sequencing and annotation.</title>
        <authorList>
            <consortium name="The Broad Institute Genomics Platform"/>
            <consortium name="The Broad Institute Genome Sequencing Center for Infectious Disease"/>
            <person name="Wu L."/>
            <person name="Ma J."/>
        </authorList>
    </citation>
    <scope>NUCLEOTIDE SEQUENCE [LARGE SCALE GENOMIC DNA]</scope>
    <source>
        <strain evidence="8 9">JCM 14546</strain>
    </source>
</reference>
<evidence type="ECO:0000259" key="7">
    <source>
        <dbReference type="Pfam" id="PF08281"/>
    </source>
</evidence>
<dbReference type="Pfam" id="PF04542">
    <property type="entry name" value="Sigma70_r2"/>
    <property type="match status" value="1"/>
</dbReference>
<evidence type="ECO:0000256" key="1">
    <source>
        <dbReference type="ARBA" id="ARBA00010641"/>
    </source>
</evidence>
<dbReference type="PANTHER" id="PTHR43133">
    <property type="entry name" value="RNA POLYMERASE ECF-TYPE SIGMA FACTO"/>
    <property type="match status" value="1"/>
</dbReference>
<dbReference type="InterPro" id="IPR039425">
    <property type="entry name" value="RNA_pol_sigma-70-like"/>
</dbReference>
<dbReference type="InterPro" id="IPR013325">
    <property type="entry name" value="RNA_pol_sigma_r2"/>
</dbReference>
<evidence type="ECO:0000259" key="6">
    <source>
        <dbReference type="Pfam" id="PF04542"/>
    </source>
</evidence>
<dbReference type="Gene3D" id="1.10.10.10">
    <property type="entry name" value="Winged helix-like DNA-binding domain superfamily/Winged helix DNA-binding domain"/>
    <property type="match status" value="1"/>
</dbReference>
<dbReference type="SUPFAM" id="SSF88659">
    <property type="entry name" value="Sigma3 and sigma4 domains of RNA polymerase sigma factors"/>
    <property type="match status" value="1"/>
</dbReference>
<dbReference type="InterPro" id="IPR013324">
    <property type="entry name" value="RNA_pol_sigma_r3/r4-like"/>
</dbReference>
<gene>
    <name evidence="8" type="ORF">GCM10009755_16620</name>
</gene>
<keyword evidence="2" id="KW-0805">Transcription regulation</keyword>
<dbReference type="Gene3D" id="1.10.1740.10">
    <property type="match status" value="1"/>
</dbReference>
<dbReference type="EMBL" id="BAAANO010000015">
    <property type="protein sequence ID" value="GAA2007069.1"/>
    <property type="molecule type" value="Genomic_DNA"/>
</dbReference>
<name>A0ABN2TFF0_9MICO</name>
<dbReference type="InterPro" id="IPR013249">
    <property type="entry name" value="RNA_pol_sigma70_r4_t2"/>
</dbReference>
<comment type="caution">
    <text evidence="8">The sequence shown here is derived from an EMBL/GenBank/DDBJ whole genome shotgun (WGS) entry which is preliminary data.</text>
</comment>
<dbReference type="InterPro" id="IPR014284">
    <property type="entry name" value="RNA_pol_sigma-70_dom"/>
</dbReference>
<dbReference type="Proteomes" id="UP001500755">
    <property type="component" value="Unassembled WGS sequence"/>
</dbReference>
<comment type="similarity">
    <text evidence="1">Belongs to the sigma-70 factor family. ECF subfamily.</text>
</comment>
<proteinExistence type="inferred from homology"/>
<evidence type="ECO:0000313" key="8">
    <source>
        <dbReference type="EMBL" id="GAA2007069.1"/>
    </source>
</evidence>
<feature type="domain" description="RNA polymerase sigma factor 70 region 4 type 2" evidence="7">
    <location>
        <begin position="109"/>
        <end position="155"/>
    </location>
</feature>
<sequence>MRHPFDRVVREHGLAVLRFCRSMHADPRDAEDAYAETFLRAIRAYASLPADANVQAWLVRIAHNASVDIHRRNSVLPVPADDEDLAASVEHASVRNGLRDEAHHGDVDVVELLGLLTERQRSVIAHHYLLGMPFRAIAEELGGTESAARRAAADGIAALRRHVGERAGGETA</sequence>
<protein>
    <submittedName>
        <fullName evidence="8">Sigma-70 family RNA polymerase sigma factor</fullName>
    </submittedName>
</protein>
<keyword evidence="5" id="KW-0804">Transcription</keyword>
<keyword evidence="4" id="KW-0238">DNA-binding</keyword>
<feature type="domain" description="RNA polymerase sigma-70 region 2" evidence="6">
    <location>
        <begin position="9"/>
        <end position="74"/>
    </location>
</feature>
<evidence type="ECO:0000313" key="9">
    <source>
        <dbReference type="Proteomes" id="UP001500755"/>
    </source>
</evidence>
<dbReference type="InterPro" id="IPR036388">
    <property type="entry name" value="WH-like_DNA-bd_sf"/>
</dbReference>
<keyword evidence="3" id="KW-0731">Sigma factor</keyword>
<dbReference type="InterPro" id="IPR007627">
    <property type="entry name" value="RNA_pol_sigma70_r2"/>
</dbReference>
<evidence type="ECO:0000256" key="4">
    <source>
        <dbReference type="ARBA" id="ARBA00023125"/>
    </source>
</evidence>
<organism evidence="8 9">
    <name type="scientific">Brevibacterium samyangense</name>
    <dbReference type="NCBI Taxonomy" id="366888"/>
    <lineage>
        <taxon>Bacteria</taxon>
        <taxon>Bacillati</taxon>
        <taxon>Actinomycetota</taxon>
        <taxon>Actinomycetes</taxon>
        <taxon>Micrococcales</taxon>
        <taxon>Brevibacteriaceae</taxon>
        <taxon>Brevibacterium</taxon>
    </lineage>
</organism>
<dbReference type="Pfam" id="PF08281">
    <property type="entry name" value="Sigma70_r4_2"/>
    <property type="match status" value="1"/>
</dbReference>
<dbReference type="SUPFAM" id="SSF88946">
    <property type="entry name" value="Sigma2 domain of RNA polymerase sigma factors"/>
    <property type="match status" value="1"/>
</dbReference>
<evidence type="ECO:0000256" key="5">
    <source>
        <dbReference type="ARBA" id="ARBA00023163"/>
    </source>
</evidence>
<keyword evidence="9" id="KW-1185">Reference proteome</keyword>
<accession>A0ABN2TFF0</accession>
<evidence type="ECO:0000256" key="3">
    <source>
        <dbReference type="ARBA" id="ARBA00023082"/>
    </source>
</evidence>
<evidence type="ECO:0000256" key="2">
    <source>
        <dbReference type="ARBA" id="ARBA00023015"/>
    </source>
</evidence>
<dbReference type="PANTHER" id="PTHR43133:SF8">
    <property type="entry name" value="RNA POLYMERASE SIGMA FACTOR HI_1459-RELATED"/>
    <property type="match status" value="1"/>
</dbReference>
<dbReference type="NCBIfam" id="TIGR02937">
    <property type="entry name" value="sigma70-ECF"/>
    <property type="match status" value="1"/>
</dbReference>